<dbReference type="Gene3D" id="3.40.630.30">
    <property type="match status" value="1"/>
</dbReference>
<sequence length="221" mass="25625">MEKQTEKRSAPIKISMVGPLLLSMLLWAFTATGQSDLTQYDAPQEYQDDWRFVVLSENDSVAYYGAAQASRRMLYETLGWGWPTSKQTLESHTDTIQFHVQQHNEGAAYTYVILEPQHRQLRGALFISRVQNRSDVPGFDPAEYQFEITFWLNEAGQSAQHSNRLVANIAQWVREEWDVESVLFPTSRANIFARNQFEQNNFEMVAEDASSNELLYRFRAR</sequence>
<gene>
    <name evidence="1" type="ORF">CWE14_11965</name>
</gene>
<dbReference type="InterPro" id="IPR016181">
    <property type="entry name" value="Acyl_CoA_acyltransferase"/>
</dbReference>
<keyword evidence="2" id="KW-1185">Reference proteome</keyword>
<organism evidence="1 2">
    <name type="scientific">Aliidiomarina soli</name>
    <dbReference type="NCBI Taxonomy" id="1928574"/>
    <lineage>
        <taxon>Bacteria</taxon>
        <taxon>Pseudomonadati</taxon>
        <taxon>Pseudomonadota</taxon>
        <taxon>Gammaproteobacteria</taxon>
        <taxon>Alteromonadales</taxon>
        <taxon>Idiomarinaceae</taxon>
        <taxon>Aliidiomarina</taxon>
    </lineage>
</organism>
<dbReference type="RefSeq" id="WP_126799580.1">
    <property type="nucleotide sequence ID" value="NZ_PIPO01000005.1"/>
</dbReference>
<evidence type="ECO:0000313" key="2">
    <source>
        <dbReference type="Proteomes" id="UP000287823"/>
    </source>
</evidence>
<dbReference type="AlphaFoldDB" id="A0A432WE94"/>
<dbReference type="EMBL" id="PIPO01000005">
    <property type="protein sequence ID" value="RUO31204.1"/>
    <property type="molecule type" value="Genomic_DNA"/>
</dbReference>
<proteinExistence type="predicted"/>
<accession>A0A432WE94</accession>
<evidence type="ECO:0000313" key="1">
    <source>
        <dbReference type="EMBL" id="RUO31204.1"/>
    </source>
</evidence>
<name>A0A432WE94_9GAMM</name>
<reference evidence="1 2" key="1">
    <citation type="journal article" date="2011" name="Front. Microbiol.">
        <title>Genomic signatures of strain selection and enhancement in Bacillus atrophaeus var. globigii, a historical biowarfare simulant.</title>
        <authorList>
            <person name="Gibbons H.S."/>
            <person name="Broomall S.M."/>
            <person name="McNew L.A."/>
            <person name="Daligault H."/>
            <person name="Chapman C."/>
            <person name="Bruce D."/>
            <person name="Karavis M."/>
            <person name="Krepps M."/>
            <person name="McGregor P.A."/>
            <person name="Hong C."/>
            <person name="Park K.H."/>
            <person name="Akmal A."/>
            <person name="Feldman A."/>
            <person name="Lin J.S."/>
            <person name="Chang W.E."/>
            <person name="Higgs B.W."/>
            <person name="Demirev P."/>
            <person name="Lindquist J."/>
            <person name="Liem A."/>
            <person name="Fochler E."/>
            <person name="Read T.D."/>
            <person name="Tapia R."/>
            <person name="Johnson S."/>
            <person name="Bishop-Lilly K.A."/>
            <person name="Detter C."/>
            <person name="Han C."/>
            <person name="Sozhamannan S."/>
            <person name="Rosenzweig C.N."/>
            <person name="Skowronski E.W."/>
        </authorList>
    </citation>
    <scope>NUCLEOTIDE SEQUENCE [LARGE SCALE GENOMIC DNA]</scope>
    <source>
        <strain evidence="1 2">Y4G10-17</strain>
    </source>
</reference>
<comment type="caution">
    <text evidence="1">The sequence shown here is derived from an EMBL/GenBank/DDBJ whole genome shotgun (WGS) entry which is preliminary data.</text>
</comment>
<dbReference type="SUPFAM" id="SSF55729">
    <property type="entry name" value="Acyl-CoA N-acyltransferases (Nat)"/>
    <property type="match status" value="1"/>
</dbReference>
<evidence type="ECO:0008006" key="3">
    <source>
        <dbReference type="Google" id="ProtNLM"/>
    </source>
</evidence>
<dbReference type="Proteomes" id="UP000287823">
    <property type="component" value="Unassembled WGS sequence"/>
</dbReference>
<protein>
    <recommendedName>
        <fullName evidence="3">GNAT family N-acetyltransferase</fullName>
    </recommendedName>
</protein>